<dbReference type="AlphaFoldDB" id="A0A432NDQ4"/>
<evidence type="ECO:0000313" key="1">
    <source>
        <dbReference type="EMBL" id="RUL97670.1"/>
    </source>
</evidence>
<accession>A0A432NDQ4</accession>
<sequence>MSMMSAVVAEQDLLQKDSVRSRFEFPVSGSDQDQGRLQADRLGFLKSGPAASHVQVSRRALSIAVRCQDVAINH</sequence>
<protein>
    <submittedName>
        <fullName evidence="1">Uncharacterized protein</fullName>
    </submittedName>
</protein>
<organism evidence="1 2">
    <name type="scientific">Rhizobium chutanense</name>
    <dbReference type="NCBI Taxonomy" id="2035448"/>
    <lineage>
        <taxon>Bacteria</taxon>
        <taxon>Pseudomonadati</taxon>
        <taxon>Pseudomonadota</taxon>
        <taxon>Alphaproteobacteria</taxon>
        <taxon>Hyphomicrobiales</taxon>
        <taxon>Rhizobiaceae</taxon>
        <taxon>Rhizobium/Agrobacterium group</taxon>
        <taxon>Rhizobium</taxon>
    </lineage>
</organism>
<proteinExistence type="predicted"/>
<dbReference type="Proteomes" id="UP000278081">
    <property type="component" value="Unassembled WGS sequence"/>
</dbReference>
<gene>
    <name evidence="1" type="ORF">EFR84_30245</name>
</gene>
<evidence type="ECO:0000313" key="2">
    <source>
        <dbReference type="Proteomes" id="UP000278081"/>
    </source>
</evidence>
<comment type="caution">
    <text evidence="1">The sequence shown here is derived from an EMBL/GenBank/DDBJ whole genome shotgun (WGS) entry which is preliminary data.</text>
</comment>
<name>A0A432NDQ4_9HYPH</name>
<dbReference type="EMBL" id="RJTJ01000040">
    <property type="protein sequence ID" value="RUL97670.1"/>
    <property type="molecule type" value="Genomic_DNA"/>
</dbReference>
<reference evidence="1 2" key="1">
    <citation type="submission" date="2018-11" db="EMBL/GenBank/DDBJ databases">
        <title>Rhizobium chutanense sp. nov., isolated from root nodules of Phaseolus vulgaris in China.</title>
        <authorList>
            <person name="Huo Y."/>
        </authorList>
    </citation>
    <scope>NUCLEOTIDE SEQUENCE [LARGE SCALE GENOMIC DNA]</scope>
    <source>
        <strain evidence="1 2">C16</strain>
    </source>
</reference>